<accession>A0A0F9ANW6</accession>
<name>A0A0F9ANW6_9ZZZZ</name>
<reference evidence="1" key="1">
    <citation type="journal article" date="2015" name="Nature">
        <title>Complex archaea that bridge the gap between prokaryotes and eukaryotes.</title>
        <authorList>
            <person name="Spang A."/>
            <person name="Saw J.H."/>
            <person name="Jorgensen S.L."/>
            <person name="Zaremba-Niedzwiedzka K."/>
            <person name="Martijn J."/>
            <person name="Lind A.E."/>
            <person name="van Eijk R."/>
            <person name="Schleper C."/>
            <person name="Guy L."/>
            <person name="Ettema T.J."/>
        </authorList>
    </citation>
    <scope>NUCLEOTIDE SEQUENCE</scope>
</reference>
<organism evidence="1">
    <name type="scientific">marine sediment metagenome</name>
    <dbReference type="NCBI Taxonomy" id="412755"/>
    <lineage>
        <taxon>unclassified sequences</taxon>
        <taxon>metagenomes</taxon>
        <taxon>ecological metagenomes</taxon>
    </lineage>
</organism>
<comment type="caution">
    <text evidence="1">The sequence shown here is derived from an EMBL/GenBank/DDBJ whole genome shotgun (WGS) entry which is preliminary data.</text>
</comment>
<dbReference type="AlphaFoldDB" id="A0A0F9ANW6"/>
<feature type="non-terminal residue" evidence="1">
    <location>
        <position position="177"/>
    </location>
</feature>
<evidence type="ECO:0000313" key="1">
    <source>
        <dbReference type="EMBL" id="KKK80174.1"/>
    </source>
</evidence>
<protein>
    <submittedName>
        <fullName evidence="1">Uncharacterized protein</fullName>
    </submittedName>
</protein>
<gene>
    <name evidence="1" type="ORF">LCGC14_2826090</name>
</gene>
<sequence length="177" mass="20450">MVASKHHLYEEYSELGMKFISRWNKMDRDGAQNIMAEEFDLAIPTVYRIRKKLGLKNLHDLNHPGRKALLKKIRKLYWRHESTAKVARAVHMSSQNVNKLLVLQGVELNPPWVVNLLLCPPHNGMTASKFNGTIKKLYIDEGMNAKQIAKVLKCDHNAVCNRLKAMRIDTKQNHRLT</sequence>
<proteinExistence type="predicted"/>
<dbReference type="EMBL" id="LAZR01053704">
    <property type="protein sequence ID" value="KKK80174.1"/>
    <property type="molecule type" value="Genomic_DNA"/>
</dbReference>